<dbReference type="PANTHER" id="PTHR30024">
    <property type="entry name" value="ALIPHATIC SULFONATES-BINDING PROTEIN-RELATED"/>
    <property type="match status" value="1"/>
</dbReference>
<dbReference type="Gene3D" id="3.40.190.10">
    <property type="entry name" value="Periplasmic binding protein-like II"/>
    <property type="match status" value="2"/>
</dbReference>
<dbReference type="SUPFAM" id="SSF53850">
    <property type="entry name" value="Periplasmic binding protein-like II"/>
    <property type="match status" value="1"/>
</dbReference>
<organism evidence="2 3">
    <name type="scientific">Alloiococcus otitis ATCC 51267</name>
    <dbReference type="NCBI Taxonomy" id="883081"/>
    <lineage>
        <taxon>Bacteria</taxon>
        <taxon>Bacillati</taxon>
        <taxon>Bacillota</taxon>
        <taxon>Bacilli</taxon>
        <taxon>Lactobacillales</taxon>
        <taxon>Carnobacteriaceae</taxon>
        <taxon>Alloiococcus</taxon>
    </lineage>
</organism>
<accession>K9ERC2</accession>
<proteinExistence type="predicted"/>
<name>K9ERC2_9LACT</name>
<evidence type="ECO:0000313" key="2">
    <source>
        <dbReference type="EMBL" id="EKU93432.1"/>
    </source>
</evidence>
<dbReference type="HOGENOM" id="CLU_1412564_0_0_9"/>
<dbReference type="InterPro" id="IPR015168">
    <property type="entry name" value="SsuA/THI5"/>
</dbReference>
<dbReference type="Pfam" id="PF09084">
    <property type="entry name" value="NMT1"/>
    <property type="match status" value="1"/>
</dbReference>
<dbReference type="STRING" id="883081.HMPREF9698_00964"/>
<protein>
    <recommendedName>
        <fullName evidence="1">SsuA/THI5-like domain-containing protein</fullName>
    </recommendedName>
</protein>
<feature type="domain" description="SsuA/THI5-like" evidence="1">
    <location>
        <begin position="1"/>
        <end position="182"/>
    </location>
</feature>
<comment type="caution">
    <text evidence="2">The sequence shown here is derived from an EMBL/GenBank/DDBJ whole genome shotgun (WGS) entry which is preliminary data.</text>
</comment>
<gene>
    <name evidence="2" type="ORF">HMPREF9698_00964</name>
</gene>
<sequence length="192" mass="20436">MAKEKGYFEEEGLDVELVQSQNETINAVGTGQVVLGAGHITSSLIPIINGVDAQYLGLMNTGCKGLYVAGDSDLESAGEMDEMTIGIHGGMGESDHNIALRFLQEEGADPESVQFTTSDVAATTEAIKSGELDGAIYTENCAAPIVEDGSLKEINSITTDEAFKDEVCCAIFVHKPFIQENPVITKNCYGHL</sequence>
<dbReference type="Proteomes" id="UP000009875">
    <property type="component" value="Unassembled WGS sequence"/>
</dbReference>
<dbReference type="AlphaFoldDB" id="K9ERC2"/>
<keyword evidence="3" id="KW-1185">Reference proteome</keyword>
<dbReference type="eggNOG" id="COG0715">
    <property type="taxonomic scope" value="Bacteria"/>
</dbReference>
<dbReference type="EMBL" id="AGXA01000020">
    <property type="protein sequence ID" value="EKU93432.1"/>
    <property type="molecule type" value="Genomic_DNA"/>
</dbReference>
<evidence type="ECO:0000259" key="1">
    <source>
        <dbReference type="Pfam" id="PF09084"/>
    </source>
</evidence>
<evidence type="ECO:0000313" key="3">
    <source>
        <dbReference type="Proteomes" id="UP000009875"/>
    </source>
</evidence>
<reference evidence="2 3" key="1">
    <citation type="submission" date="2012-09" db="EMBL/GenBank/DDBJ databases">
        <title>The Genome Sequence of Alloiococcus otitis ATCC 51267.</title>
        <authorList>
            <consortium name="The Broad Institute Genome Sequencing Platform"/>
            <person name="Earl A."/>
            <person name="Ward D."/>
            <person name="Feldgarden M."/>
            <person name="Gevers D."/>
            <person name="Huys G."/>
            <person name="Walker B."/>
            <person name="Young S.K."/>
            <person name="Zeng Q."/>
            <person name="Gargeya S."/>
            <person name="Fitzgerald M."/>
            <person name="Haas B."/>
            <person name="Abouelleil A."/>
            <person name="Alvarado L."/>
            <person name="Arachchi H.M."/>
            <person name="Berlin A.M."/>
            <person name="Chapman S.B."/>
            <person name="Goldberg J."/>
            <person name="Griggs A."/>
            <person name="Gujja S."/>
            <person name="Hansen M."/>
            <person name="Howarth C."/>
            <person name="Imamovic A."/>
            <person name="Larimer J."/>
            <person name="McCowen C."/>
            <person name="Montmayeur A."/>
            <person name="Murphy C."/>
            <person name="Neiman D."/>
            <person name="Pearson M."/>
            <person name="Priest M."/>
            <person name="Roberts A."/>
            <person name="Saif S."/>
            <person name="Shea T."/>
            <person name="Sisk P."/>
            <person name="Sykes S."/>
            <person name="Wortman J."/>
            <person name="Nusbaum C."/>
            <person name="Birren B."/>
        </authorList>
    </citation>
    <scope>NUCLEOTIDE SEQUENCE [LARGE SCALE GENOMIC DNA]</scope>
    <source>
        <strain evidence="2 3">ATCC 51267</strain>
    </source>
</reference>